<proteinExistence type="predicted"/>
<feature type="transmembrane region" description="Helical" evidence="1">
    <location>
        <begin position="20"/>
        <end position="38"/>
    </location>
</feature>
<gene>
    <name evidence="2" type="ORF">VTL71DRAFT_11144</name>
</gene>
<keyword evidence="3" id="KW-1185">Reference proteome</keyword>
<protein>
    <submittedName>
        <fullName evidence="2">Uncharacterized protein</fullName>
    </submittedName>
</protein>
<name>A0ABR4CV55_9HELO</name>
<dbReference type="EMBL" id="JAZHXI010000003">
    <property type="protein sequence ID" value="KAL2073818.1"/>
    <property type="molecule type" value="Genomic_DNA"/>
</dbReference>
<organism evidence="2 3">
    <name type="scientific">Oculimacula yallundae</name>
    <dbReference type="NCBI Taxonomy" id="86028"/>
    <lineage>
        <taxon>Eukaryota</taxon>
        <taxon>Fungi</taxon>
        <taxon>Dikarya</taxon>
        <taxon>Ascomycota</taxon>
        <taxon>Pezizomycotina</taxon>
        <taxon>Leotiomycetes</taxon>
        <taxon>Helotiales</taxon>
        <taxon>Ploettnerulaceae</taxon>
        <taxon>Oculimacula</taxon>
    </lineage>
</organism>
<reference evidence="2 3" key="1">
    <citation type="journal article" date="2024" name="Commun. Biol.">
        <title>Comparative genomic analysis of thermophilic fungi reveals convergent evolutionary adaptations and gene losses.</title>
        <authorList>
            <person name="Steindorff A.S."/>
            <person name="Aguilar-Pontes M.V."/>
            <person name="Robinson A.J."/>
            <person name="Andreopoulos B."/>
            <person name="LaButti K."/>
            <person name="Kuo A."/>
            <person name="Mondo S."/>
            <person name="Riley R."/>
            <person name="Otillar R."/>
            <person name="Haridas S."/>
            <person name="Lipzen A."/>
            <person name="Grimwood J."/>
            <person name="Schmutz J."/>
            <person name="Clum A."/>
            <person name="Reid I.D."/>
            <person name="Moisan M.C."/>
            <person name="Butler G."/>
            <person name="Nguyen T.T.M."/>
            <person name="Dewar K."/>
            <person name="Conant G."/>
            <person name="Drula E."/>
            <person name="Henrissat B."/>
            <person name="Hansel C."/>
            <person name="Singer S."/>
            <person name="Hutchinson M.I."/>
            <person name="de Vries R.P."/>
            <person name="Natvig D.O."/>
            <person name="Powell A.J."/>
            <person name="Tsang A."/>
            <person name="Grigoriev I.V."/>
        </authorList>
    </citation>
    <scope>NUCLEOTIDE SEQUENCE [LARGE SCALE GENOMIC DNA]</scope>
    <source>
        <strain evidence="2 3">CBS 494.80</strain>
    </source>
</reference>
<evidence type="ECO:0000313" key="2">
    <source>
        <dbReference type="EMBL" id="KAL2073818.1"/>
    </source>
</evidence>
<keyword evidence="1" id="KW-0812">Transmembrane</keyword>
<dbReference type="Proteomes" id="UP001595075">
    <property type="component" value="Unassembled WGS sequence"/>
</dbReference>
<accession>A0ABR4CV55</accession>
<keyword evidence="1" id="KW-1133">Transmembrane helix</keyword>
<sequence>MHLPIYLSISHPSMPSISPYFHTILIYLAKILVAFILYRTIFYGLARRGYGTEGEIYDALILRLERIGRRVGEGLHWWFIGRRRRRTLGEQMRLEEWVERYGRR</sequence>
<evidence type="ECO:0000313" key="3">
    <source>
        <dbReference type="Proteomes" id="UP001595075"/>
    </source>
</evidence>
<keyword evidence="1" id="KW-0472">Membrane</keyword>
<evidence type="ECO:0000256" key="1">
    <source>
        <dbReference type="SAM" id="Phobius"/>
    </source>
</evidence>
<comment type="caution">
    <text evidence="2">The sequence shown here is derived from an EMBL/GenBank/DDBJ whole genome shotgun (WGS) entry which is preliminary data.</text>
</comment>